<dbReference type="InterPro" id="IPR051933">
    <property type="entry name" value="Resuscitation_pf_RpfB"/>
</dbReference>
<dbReference type="InterPro" id="IPR036908">
    <property type="entry name" value="RlpA-like_sf"/>
</dbReference>
<feature type="region of interest" description="Disordered" evidence="2">
    <location>
        <begin position="272"/>
        <end position="308"/>
    </location>
</feature>
<feature type="domain" description="G5" evidence="3">
    <location>
        <begin position="210"/>
        <end position="290"/>
    </location>
</feature>
<dbReference type="Gene3D" id="2.40.40.10">
    <property type="entry name" value="RlpA-like domain"/>
    <property type="match status" value="1"/>
</dbReference>
<dbReference type="Pfam" id="PF03990">
    <property type="entry name" value="DUF348"/>
    <property type="match status" value="3"/>
</dbReference>
<accession>A0A3R9P2G5</accession>
<dbReference type="GO" id="GO:0019867">
    <property type="term" value="C:outer membrane"/>
    <property type="evidence" value="ECO:0007669"/>
    <property type="project" value="InterPro"/>
</dbReference>
<evidence type="ECO:0000256" key="2">
    <source>
        <dbReference type="SAM" id="MobiDB-lite"/>
    </source>
</evidence>
<dbReference type="SUPFAM" id="SSF50685">
    <property type="entry name" value="Barwin-like endoglucanases"/>
    <property type="match status" value="1"/>
</dbReference>
<dbReference type="InterPro" id="IPR011098">
    <property type="entry name" value="G5_dom"/>
</dbReference>
<organism evidence="4 5">
    <name type="scientific">Salibacterium salarium</name>
    <dbReference type="NCBI Taxonomy" id="284579"/>
    <lineage>
        <taxon>Bacteria</taxon>
        <taxon>Bacillati</taxon>
        <taxon>Bacillota</taxon>
        <taxon>Bacilli</taxon>
        <taxon>Bacillales</taxon>
        <taxon>Bacillaceae</taxon>
    </lineage>
</organism>
<dbReference type="AlphaFoldDB" id="A0A3R9P2G5"/>
<dbReference type="SMART" id="SM01208">
    <property type="entry name" value="G5"/>
    <property type="match status" value="1"/>
</dbReference>
<dbReference type="Pfam" id="PF06725">
    <property type="entry name" value="3D"/>
    <property type="match status" value="1"/>
</dbReference>
<dbReference type="EMBL" id="RBVX01000060">
    <property type="protein sequence ID" value="RSL29579.1"/>
    <property type="molecule type" value="Genomic_DNA"/>
</dbReference>
<dbReference type="Proteomes" id="UP000275076">
    <property type="component" value="Unassembled WGS sequence"/>
</dbReference>
<dbReference type="InterPro" id="IPR010611">
    <property type="entry name" value="3D_dom"/>
</dbReference>
<keyword evidence="5" id="KW-1185">Reference proteome</keyword>
<dbReference type="OrthoDB" id="9798935at2"/>
<dbReference type="PANTHER" id="PTHR39160:SF4">
    <property type="entry name" value="RESUSCITATION-PROMOTING FACTOR RPFB"/>
    <property type="match status" value="1"/>
</dbReference>
<dbReference type="CDD" id="cd22786">
    <property type="entry name" value="DPBB_YuiC-like"/>
    <property type="match status" value="1"/>
</dbReference>
<proteinExistence type="predicted"/>
<evidence type="ECO:0000313" key="5">
    <source>
        <dbReference type="Proteomes" id="UP000275076"/>
    </source>
</evidence>
<evidence type="ECO:0000259" key="3">
    <source>
        <dbReference type="PROSITE" id="PS51109"/>
    </source>
</evidence>
<reference evidence="4 5" key="1">
    <citation type="submission" date="2018-10" db="EMBL/GenBank/DDBJ databases">
        <title>Draft genome sequence of Bacillus salarius IM0101, isolated from a hypersaline soil in Inner Mongolia, China.</title>
        <authorList>
            <person name="Yamprayoonswat W."/>
            <person name="Boonvisut S."/>
            <person name="Jumpathong W."/>
            <person name="Sittihan S."/>
            <person name="Ruangsuj P."/>
            <person name="Wanthongcharoen S."/>
            <person name="Thongpramul N."/>
            <person name="Pimmason S."/>
            <person name="Yu B."/>
            <person name="Yasawong M."/>
        </authorList>
    </citation>
    <scope>NUCLEOTIDE SEQUENCE [LARGE SCALE GENOMIC DNA]</scope>
    <source>
        <strain evidence="4 5">IM0101</strain>
    </source>
</reference>
<dbReference type="PROSITE" id="PS51109">
    <property type="entry name" value="G5"/>
    <property type="match status" value="1"/>
</dbReference>
<evidence type="ECO:0000313" key="4">
    <source>
        <dbReference type="EMBL" id="RSL29579.1"/>
    </source>
</evidence>
<evidence type="ECO:0000256" key="1">
    <source>
        <dbReference type="ARBA" id="ARBA00022729"/>
    </source>
</evidence>
<gene>
    <name evidence="4" type="ORF">D7Z54_30520</name>
</gene>
<name>A0A3R9P2G5_9BACI</name>
<dbReference type="InterPro" id="IPR007137">
    <property type="entry name" value="DUF348"/>
</dbReference>
<dbReference type="GO" id="GO:0004553">
    <property type="term" value="F:hydrolase activity, hydrolyzing O-glycosyl compounds"/>
    <property type="evidence" value="ECO:0007669"/>
    <property type="project" value="InterPro"/>
</dbReference>
<comment type="caution">
    <text evidence="4">The sequence shown here is derived from an EMBL/GenBank/DDBJ whole genome shotgun (WGS) entry which is preliminary data.</text>
</comment>
<dbReference type="RefSeq" id="WP_125562275.1">
    <property type="nucleotide sequence ID" value="NZ_RBVX01000060.1"/>
</dbReference>
<dbReference type="PANTHER" id="PTHR39160">
    <property type="entry name" value="CELL WALL-BINDING PROTEIN YOCH"/>
    <property type="match status" value="1"/>
</dbReference>
<keyword evidence="1" id="KW-0732">Signal</keyword>
<dbReference type="Pfam" id="PF07501">
    <property type="entry name" value="G5"/>
    <property type="match status" value="1"/>
</dbReference>
<dbReference type="Gene3D" id="2.20.230.10">
    <property type="entry name" value="Resuscitation-promoting factor rpfb"/>
    <property type="match status" value="1"/>
</dbReference>
<dbReference type="GO" id="GO:0009254">
    <property type="term" value="P:peptidoglycan turnover"/>
    <property type="evidence" value="ECO:0007669"/>
    <property type="project" value="InterPro"/>
</dbReference>
<protein>
    <submittedName>
        <fullName evidence="4">DUF348 domain-containing protein</fullName>
    </submittedName>
</protein>
<sequence length="403" mass="44007">MISKWNYLFSGLKPGKSMILVFSVLLLTGAGLFYAVYETTKATVTIEIDEEEEVTVATHAKTVDELLEEQNLNVDEKDELSSSLEEPIVGNMKLEWNKAKQVTVTEDGEEQEIWTTASTVEEVMNEQDIDVGNHDFLNKQMEKPIQAGMELTYESAFPVTIQDEEETEEVMTTSATVDEVLDDINRDLDENDRVEPGKEKVIDGQTEVEIIRVEKVTDVVEEEVDFATVTRRDDSLAQGAEEVVENGQKGKVEKKYEVVLENGEEVSRELIEEEQVTESKDQVVAVGPKEQAATASRGESPGAASSNGRTISMHATAYTADCTGCSGVTATGVNLNNSPNAKVVAVDPSVIPLGSRVYVEGYGEATAADTGGAINGNRIDLHVATKSEANRFGRQTVEVTVLE</sequence>